<feature type="transmembrane region" description="Helical" evidence="1">
    <location>
        <begin position="130"/>
        <end position="156"/>
    </location>
</feature>
<dbReference type="RefSeq" id="WP_303276592.1">
    <property type="nucleotide sequence ID" value="NZ_JAUOEK010000056.1"/>
</dbReference>
<evidence type="ECO:0000313" key="2">
    <source>
        <dbReference type="EMBL" id="MDO5968908.1"/>
    </source>
</evidence>
<reference evidence="2" key="1">
    <citation type="submission" date="2023-07" db="EMBL/GenBank/DDBJ databases">
        <title>Two novel species in the genus Flavivirga.</title>
        <authorList>
            <person name="Kwon K."/>
        </authorList>
    </citation>
    <scope>NUCLEOTIDE SEQUENCE</scope>
    <source>
        <strain evidence="2">KCTC 52353</strain>
    </source>
</reference>
<evidence type="ECO:0000313" key="3">
    <source>
        <dbReference type="Proteomes" id="UP001176883"/>
    </source>
</evidence>
<evidence type="ECO:0000256" key="1">
    <source>
        <dbReference type="SAM" id="Phobius"/>
    </source>
</evidence>
<feature type="transmembrane region" description="Helical" evidence="1">
    <location>
        <begin position="246"/>
        <end position="265"/>
    </location>
</feature>
<feature type="transmembrane region" description="Helical" evidence="1">
    <location>
        <begin position="43"/>
        <end position="65"/>
    </location>
</feature>
<keyword evidence="3" id="KW-1185">Reference proteome</keyword>
<proteinExistence type="predicted"/>
<comment type="caution">
    <text evidence="2">The sequence shown here is derived from an EMBL/GenBank/DDBJ whole genome shotgun (WGS) entry which is preliminary data.</text>
</comment>
<feature type="transmembrane region" description="Helical" evidence="1">
    <location>
        <begin position="200"/>
        <end position="217"/>
    </location>
</feature>
<feature type="transmembrane region" description="Helical" evidence="1">
    <location>
        <begin position="327"/>
        <end position="347"/>
    </location>
</feature>
<accession>A0ABT8W715</accession>
<feature type="transmembrane region" description="Helical" evidence="1">
    <location>
        <begin position="101"/>
        <end position="121"/>
    </location>
</feature>
<protein>
    <recommendedName>
        <fullName evidence="4">O-antigen ligase domain-containing protein</fullName>
    </recommendedName>
</protein>
<feature type="transmembrane region" description="Helical" evidence="1">
    <location>
        <begin position="383"/>
        <end position="399"/>
    </location>
</feature>
<evidence type="ECO:0008006" key="4">
    <source>
        <dbReference type="Google" id="ProtNLM"/>
    </source>
</evidence>
<keyword evidence="1" id="KW-0472">Membrane</keyword>
<keyword evidence="1" id="KW-1133">Transmembrane helix</keyword>
<keyword evidence="1" id="KW-0812">Transmembrane</keyword>
<feature type="transmembrane region" description="Helical" evidence="1">
    <location>
        <begin position="176"/>
        <end position="193"/>
    </location>
</feature>
<dbReference type="EMBL" id="JAUOEK010000056">
    <property type="protein sequence ID" value="MDO5968908.1"/>
    <property type="molecule type" value="Genomic_DNA"/>
</dbReference>
<feature type="transmembrane region" description="Helical" evidence="1">
    <location>
        <begin position="77"/>
        <end position="95"/>
    </location>
</feature>
<gene>
    <name evidence="2" type="ORF">Q4Q35_03735</name>
</gene>
<feature type="transmembrane region" description="Helical" evidence="1">
    <location>
        <begin position="223"/>
        <end position="239"/>
    </location>
</feature>
<feature type="transmembrane region" description="Helical" evidence="1">
    <location>
        <begin position="7"/>
        <end position="31"/>
    </location>
</feature>
<dbReference type="Proteomes" id="UP001176883">
    <property type="component" value="Unassembled WGS sequence"/>
</dbReference>
<sequence>MIVFLVLILIVIIFVRLFKGMFAAFLVLVATKSFMDAFWDIRVGPLSFSSVGGILIPILFYPVFLKMRCLPGKWISNAKLLFIAYSFGVLFAFPIKPMESLEILLININILMGFLLIPLLVDSRDKLRKLLIAIMVSGMFPIAISIFQFQTGILFSERQTAGLTRYVGLYHDAFPVRFYGMFTLFSCLMYLSIFKIKNKLSIVVLIALCCAALFSVYLVFSKAAVTIIVLWTLLMLAFSQIKLKYVFFFSICFILVSVNLGDVIYDNIQQLFSKEVGYNDGTYTDVRYTLAGRGYIWDDLWSFWINEQIPLFQWTGDGINRPTHNEFLRVLLANGIIGLILFSFFIFRSIKYVFEINKKVRVFGLMLLGMFFIDSLGLTPGVYYYYSILVWGIIGLLLLKPDLLKNI</sequence>
<feature type="transmembrane region" description="Helical" evidence="1">
    <location>
        <begin position="359"/>
        <end position="377"/>
    </location>
</feature>
<organism evidence="2 3">
    <name type="scientific">Flavivirga aquimarina</name>
    <dbReference type="NCBI Taxonomy" id="2027862"/>
    <lineage>
        <taxon>Bacteria</taxon>
        <taxon>Pseudomonadati</taxon>
        <taxon>Bacteroidota</taxon>
        <taxon>Flavobacteriia</taxon>
        <taxon>Flavobacteriales</taxon>
        <taxon>Flavobacteriaceae</taxon>
        <taxon>Flavivirga</taxon>
    </lineage>
</organism>
<name>A0ABT8W715_9FLAO</name>